<keyword evidence="3" id="KW-1185">Reference proteome</keyword>
<dbReference type="EMBL" id="RSED01000001">
    <property type="protein sequence ID" value="RRS06444.1"/>
    <property type="molecule type" value="Genomic_DNA"/>
</dbReference>
<dbReference type="CDD" id="cd10979">
    <property type="entry name" value="CE4_PuuE_like"/>
    <property type="match status" value="1"/>
</dbReference>
<evidence type="ECO:0000259" key="1">
    <source>
        <dbReference type="Pfam" id="PF01522"/>
    </source>
</evidence>
<gene>
    <name evidence="2" type="ORF">EIP75_01140</name>
</gene>
<dbReference type="InterPro" id="IPR002509">
    <property type="entry name" value="NODB_dom"/>
</dbReference>
<dbReference type="OrthoDB" id="9787041at2"/>
<dbReference type="InterPro" id="IPR011330">
    <property type="entry name" value="Glyco_hydro/deAcase_b/a-brl"/>
</dbReference>
<dbReference type="GO" id="GO:0016810">
    <property type="term" value="F:hydrolase activity, acting on carbon-nitrogen (but not peptide) bonds"/>
    <property type="evidence" value="ECO:0007669"/>
    <property type="project" value="InterPro"/>
</dbReference>
<dbReference type="PANTHER" id="PTHR43123:SF4">
    <property type="entry name" value="POLYSACCHARIDE DEACETYLASE"/>
    <property type="match status" value="1"/>
</dbReference>
<dbReference type="Proteomes" id="UP000269265">
    <property type="component" value="Unassembled WGS sequence"/>
</dbReference>
<sequence>MRIDTVPAHRPLVSHQRFDYDPIHQRALKAWPGGRRLAVYLGFNLEHFAFGEGLGARLAPAAQGGPDVLNYAWREYGNRVGAWRCLELFEQLKLPAGVILNTALYDHCPELVAAFAKRGDELIGHGHTNAESQGGMPPEDEFALIESCTRRIELESGQRPTGWLSPWIAESAATPDLLARAGYRYTLNWCHDDQPTVMRTAHGDLCAVPYPQELNDIPMIVARQMTGPDFADMIVDQFDEMLEQSTQQPLVMGIALHPYLVGQPHRLRHLRRALTHIVQAGQQDVWWTTPGRICEAASA</sequence>
<evidence type="ECO:0000313" key="3">
    <source>
        <dbReference type="Proteomes" id="UP000269265"/>
    </source>
</evidence>
<feature type="domain" description="NodB homology" evidence="1">
    <location>
        <begin position="82"/>
        <end position="185"/>
    </location>
</feature>
<accession>A0A426VHS0</accession>
<organism evidence="2 3">
    <name type="scientific">Aquabacterium soli</name>
    <dbReference type="NCBI Taxonomy" id="2493092"/>
    <lineage>
        <taxon>Bacteria</taxon>
        <taxon>Pseudomonadati</taxon>
        <taxon>Pseudomonadota</taxon>
        <taxon>Betaproteobacteria</taxon>
        <taxon>Burkholderiales</taxon>
        <taxon>Aquabacterium</taxon>
    </lineage>
</organism>
<dbReference type="SUPFAM" id="SSF88713">
    <property type="entry name" value="Glycoside hydrolase/deacetylase"/>
    <property type="match status" value="1"/>
</dbReference>
<dbReference type="GO" id="GO:0005975">
    <property type="term" value="P:carbohydrate metabolic process"/>
    <property type="evidence" value="ECO:0007669"/>
    <property type="project" value="InterPro"/>
</dbReference>
<dbReference type="Pfam" id="PF01522">
    <property type="entry name" value="Polysacc_deac_1"/>
    <property type="match status" value="1"/>
</dbReference>
<proteinExistence type="predicted"/>
<comment type="caution">
    <text evidence="2">The sequence shown here is derived from an EMBL/GenBank/DDBJ whole genome shotgun (WGS) entry which is preliminary data.</text>
</comment>
<dbReference type="Gene3D" id="3.20.20.370">
    <property type="entry name" value="Glycoside hydrolase/deacetylase"/>
    <property type="match status" value="1"/>
</dbReference>
<name>A0A426VHS0_9BURK</name>
<reference evidence="2 3" key="1">
    <citation type="submission" date="2018-12" db="EMBL/GenBank/DDBJ databases">
        <title>The whole draft genome of Aquabacterium sp. SJQ9.</title>
        <authorList>
            <person name="Sun L."/>
            <person name="Gao X."/>
            <person name="Chen W."/>
            <person name="Huang K."/>
        </authorList>
    </citation>
    <scope>NUCLEOTIDE SEQUENCE [LARGE SCALE GENOMIC DNA]</scope>
    <source>
        <strain evidence="2 3">SJQ9</strain>
    </source>
</reference>
<dbReference type="AlphaFoldDB" id="A0A426VHS0"/>
<dbReference type="PANTHER" id="PTHR43123">
    <property type="entry name" value="POLYSACCHARIDE DEACETYLASE-RELATED"/>
    <property type="match status" value="1"/>
</dbReference>
<evidence type="ECO:0000313" key="2">
    <source>
        <dbReference type="EMBL" id="RRS06444.1"/>
    </source>
</evidence>
<protein>
    <submittedName>
        <fullName evidence="2">Polysaccharide deacetylase</fullName>
    </submittedName>
</protein>